<feature type="region of interest" description="Disordered" evidence="2">
    <location>
        <begin position="1"/>
        <end position="32"/>
    </location>
</feature>
<accession>A0A9W3CVQ6</accession>
<reference evidence="4" key="2">
    <citation type="submission" date="2025-08" db="UniProtKB">
        <authorList>
            <consortium name="RefSeq"/>
        </authorList>
    </citation>
    <scope>IDENTIFICATION</scope>
    <source>
        <tissue evidence="4">Leaf</tissue>
    </source>
</reference>
<reference evidence="3" key="1">
    <citation type="journal article" date="2019" name="Database">
        <title>The radish genome database (RadishGD): an integrated information resource for radish genomics.</title>
        <authorList>
            <person name="Yu H.J."/>
            <person name="Baek S."/>
            <person name="Lee Y.J."/>
            <person name="Cho A."/>
            <person name="Mun J.H."/>
        </authorList>
    </citation>
    <scope>NUCLEOTIDE SEQUENCE [LARGE SCALE GENOMIC DNA]</scope>
    <source>
        <strain evidence="3">cv. WK10039</strain>
    </source>
</reference>
<dbReference type="KEGG" id="rsz:130504887"/>
<dbReference type="RefSeq" id="XP_056855478.1">
    <property type="nucleotide sequence ID" value="XM_056999498.1"/>
</dbReference>
<dbReference type="GeneID" id="130504887"/>
<dbReference type="Proteomes" id="UP000504610">
    <property type="component" value="Chromosome 2"/>
</dbReference>
<sequence length="586" mass="66130">MTSRSKSSRRQSHSSSDSFHAEEEVPKPEVPEIDRSAYCDAVFGSDAPLPVIPIPRRPLRARKETDSPSEVSPEYLGTLREFYEVPKGVMFRIPRGNESSEHPPKGYFTCYEAFLTQCRLWFPIPGVIVQALDRFGIVISQLNVPALESWLGVVILSYELGMDLSPADFEGLWNSKTTSINGVYSMKARTNFSVIHGVTSHAKDYVDRFFFVRIDGESVEEGFLHLFPTDWLYQRGKIVASPFLESEKRVLNVCVFFFFCSENRCLAHVPSDLSTKRDIFRTMPCSWNSFTLDRIRGAVALHRSRGGTRPCVNDGSYVFAPSRRRRRSRKDKGIAFEASSGNGELPRYDPDFTTENQGVPPPGDFFDELPPAFSRDESLDNEERDKVTAEGARLVNEAVRVWNASIDGSFRTARLARFKAEETEREFAKYRLEVEEQKRRQAEVQARALVRAERSGRRRAAAELNRRAEIFSTEFEAYKEAQDFVGDFRECRGSVGTLHKMQREGFSLSGELAAMDGSMRICANAESFVPPIEGRIRELWNPIQVSEDTADVGAGLNAGDGGEEVDQPDSSFGISLTDCYAFDYNL</sequence>
<evidence type="ECO:0000313" key="4">
    <source>
        <dbReference type="RefSeq" id="XP_056855478.1"/>
    </source>
</evidence>
<feature type="compositionally biased region" description="Basic and acidic residues" evidence="2">
    <location>
        <begin position="19"/>
        <end position="32"/>
    </location>
</feature>
<gene>
    <name evidence="4" type="primary">LOC130504887</name>
</gene>
<proteinExistence type="predicted"/>
<organism evidence="3 4">
    <name type="scientific">Raphanus sativus</name>
    <name type="common">Radish</name>
    <name type="synonym">Raphanus raphanistrum var. sativus</name>
    <dbReference type="NCBI Taxonomy" id="3726"/>
    <lineage>
        <taxon>Eukaryota</taxon>
        <taxon>Viridiplantae</taxon>
        <taxon>Streptophyta</taxon>
        <taxon>Embryophyta</taxon>
        <taxon>Tracheophyta</taxon>
        <taxon>Spermatophyta</taxon>
        <taxon>Magnoliopsida</taxon>
        <taxon>eudicotyledons</taxon>
        <taxon>Gunneridae</taxon>
        <taxon>Pentapetalae</taxon>
        <taxon>rosids</taxon>
        <taxon>malvids</taxon>
        <taxon>Brassicales</taxon>
        <taxon>Brassicaceae</taxon>
        <taxon>Brassiceae</taxon>
        <taxon>Raphanus</taxon>
    </lineage>
</organism>
<dbReference type="AlphaFoldDB" id="A0A9W3CVQ6"/>
<evidence type="ECO:0000256" key="2">
    <source>
        <dbReference type="SAM" id="MobiDB-lite"/>
    </source>
</evidence>
<evidence type="ECO:0000313" key="3">
    <source>
        <dbReference type="Proteomes" id="UP000504610"/>
    </source>
</evidence>
<protein>
    <submittedName>
        <fullName evidence="4">Uncharacterized protein LOC130504887</fullName>
    </submittedName>
</protein>
<name>A0A9W3CVQ6_RAPSA</name>
<keyword evidence="3" id="KW-1185">Reference proteome</keyword>
<feature type="coiled-coil region" evidence="1">
    <location>
        <begin position="420"/>
        <end position="481"/>
    </location>
</feature>
<feature type="compositionally biased region" description="Basic residues" evidence="2">
    <location>
        <begin position="1"/>
        <end position="12"/>
    </location>
</feature>
<dbReference type="OrthoDB" id="1113609at2759"/>
<keyword evidence="1" id="KW-0175">Coiled coil</keyword>
<evidence type="ECO:0000256" key="1">
    <source>
        <dbReference type="SAM" id="Coils"/>
    </source>
</evidence>